<evidence type="ECO:0000313" key="2">
    <source>
        <dbReference type="Proteomes" id="UP001595191"/>
    </source>
</evidence>
<reference evidence="1" key="1">
    <citation type="submission" date="2024-09" db="EMBL/GenBank/DDBJ databases">
        <authorList>
            <person name="Liu J."/>
        </authorList>
    </citation>
    <scope>NUCLEOTIDE SEQUENCE</scope>
    <source>
        <strain evidence="1">NBU2967</strain>
    </source>
</reference>
<dbReference type="Proteomes" id="UP001595191">
    <property type="component" value="Unassembled WGS sequence"/>
</dbReference>
<proteinExistence type="predicted"/>
<sequence>MKKTILRYGGFGVITICALSVIIWSLIDIVDNTLGEIIGYSSMVVSLLFVYFGIKHFRDKENSGAVSFAQALLVGIFISLMASLAFGLLDVIYVKFVNPDFMTDYYDGMLEQARSLPAAEFEIRKEELASEKEMFSNPLAHFFIMSMMVFVIGFIISLLSALILQRK</sequence>
<accession>A0ACC7LI60</accession>
<evidence type="ECO:0000313" key="1">
    <source>
        <dbReference type="EMBL" id="MFH6602699.1"/>
    </source>
</evidence>
<gene>
    <name evidence="1" type="ORF">ACEZ3G_04365</name>
</gene>
<comment type="caution">
    <text evidence="1">The sequence shown here is derived from an EMBL/GenBank/DDBJ whole genome shotgun (WGS) entry which is preliminary data.</text>
</comment>
<keyword evidence="2" id="KW-1185">Reference proteome</keyword>
<organism evidence="1 2">
    <name type="scientific">Meishania litoralis</name>
    <dbReference type="NCBI Taxonomy" id="3434685"/>
    <lineage>
        <taxon>Bacteria</taxon>
        <taxon>Pseudomonadati</taxon>
        <taxon>Bacteroidota</taxon>
        <taxon>Flavobacteriia</taxon>
        <taxon>Flavobacteriales</taxon>
        <taxon>Flavobacteriaceae</taxon>
        <taxon>Meishania</taxon>
    </lineage>
</organism>
<name>A0ACC7LI60_9FLAO</name>
<protein>
    <submittedName>
        <fullName evidence="1">DUF4199 domain-containing protein</fullName>
    </submittedName>
</protein>
<dbReference type="EMBL" id="JBHFPV010000001">
    <property type="protein sequence ID" value="MFH6602699.1"/>
    <property type="molecule type" value="Genomic_DNA"/>
</dbReference>